<feature type="compositionally biased region" description="Basic residues" evidence="1">
    <location>
        <begin position="10"/>
        <end position="23"/>
    </location>
</feature>
<keyword evidence="3" id="KW-1185">Reference proteome</keyword>
<evidence type="ECO:0000313" key="3">
    <source>
        <dbReference type="Proteomes" id="UP000190989"/>
    </source>
</evidence>
<reference evidence="3" key="1">
    <citation type="submission" date="2017-02" db="EMBL/GenBank/DDBJ databases">
        <authorList>
            <person name="Varghese N."/>
            <person name="Submissions S."/>
        </authorList>
    </citation>
    <scope>NUCLEOTIDE SEQUENCE [LARGE SCALE GENOMIC DNA]</scope>
    <source>
        <strain evidence="3">SM117</strain>
    </source>
</reference>
<protein>
    <submittedName>
        <fullName evidence="2">Type IV secretory pathway, VirD2 components (Relaxase)</fullName>
    </submittedName>
</protein>
<gene>
    <name evidence="2" type="ORF">SAMN06295987_10110</name>
</gene>
<accession>A0A1U6GR43</accession>
<dbReference type="AlphaFoldDB" id="A0A1U6GR43"/>
<evidence type="ECO:0000256" key="1">
    <source>
        <dbReference type="SAM" id="MobiDB-lite"/>
    </source>
</evidence>
<sequence length="662" mass="73913">MSDDDEIKPRLGKQRSTPIRRGRSYMSQVLQAANLAGGIKSGGGSRGRFHGNRSGVGVGVGRVLASRDRFAAFRQRRVMVKSRIVRLDRAKGMNAARAHLRYIQRDGVTRDGTPGQLYTAEQEKADGRAFLERAGGDRHQFRFIVSAEDGQSYGDLRSLTRRLMTQMEQDLGTKLDWVAVDHFNTGHPHSHIVLRGKDERGRDLVIGREYLTGGIRERAAELVSLDLGPRTNLEISDRLQREMEQERLTSIDRRLLRDMDQDRIVEAADRDPFQQSLRAGRLQKLGRLGLSGEIAPGRWRLAEGMDDVLRRMGERGDIIRTMQRAFTDHELERAGADYAIADPATMIPIVGRVVERGLADEINDRHYLIVDATDGRSHYVDIGKGDATDPIPAGALVRIDPKSTIARAVDHTVAEIAAAHGGRYSIDIHLRHDPNATQTFAETHVRRLEAMRRGLAREGSGIKREADGTWIIAPDHIERATAFEAQRAKTAPVIVNTLSTLSLDRQVVSDGATWLDRQLVGAEVEPPRDAGFGKEVREALDRRRQWLVAQGLAQEEQGRIAIRTNLLATLRRRELARVAGQLSSELGLGYAEARNGERIEGLYRRPVELASGRYALIEKSREFTLVPWRPVLDRHIGKEVSGIVRGDAISWTIGRQRGPSIS</sequence>
<dbReference type="Proteomes" id="UP000190989">
    <property type="component" value="Unassembled WGS sequence"/>
</dbReference>
<proteinExistence type="predicted"/>
<dbReference type="InterPro" id="IPR021795">
    <property type="entry name" value="DUF3363"/>
</dbReference>
<dbReference type="STRING" id="428990.SAMN06295987_10110"/>
<name>A0A1U6GR43_9SPHN</name>
<dbReference type="RefSeq" id="WP_079729114.1">
    <property type="nucleotide sequence ID" value="NZ_FVZE01000001.1"/>
</dbReference>
<feature type="region of interest" description="Disordered" evidence="1">
    <location>
        <begin position="1"/>
        <end position="23"/>
    </location>
</feature>
<dbReference type="Pfam" id="PF11843">
    <property type="entry name" value="DUF3363"/>
    <property type="match status" value="1"/>
</dbReference>
<organism evidence="2 3">
    <name type="scientific">Novosphingobium mathurense</name>
    <dbReference type="NCBI Taxonomy" id="428990"/>
    <lineage>
        <taxon>Bacteria</taxon>
        <taxon>Pseudomonadati</taxon>
        <taxon>Pseudomonadota</taxon>
        <taxon>Alphaproteobacteria</taxon>
        <taxon>Sphingomonadales</taxon>
        <taxon>Sphingomonadaceae</taxon>
        <taxon>Novosphingobium</taxon>
    </lineage>
</organism>
<evidence type="ECO:0000313" key="2">
    <source>
        <dbReference type="EMBL" id="SLJ86003.1"/>
    </source>
</evidence>
<dbReference type="NCBIfam" id="NF041267">
    <property type="entry name" value="relax_RlxS"/>
    <property type="match status" value="1"/>
</dbReference>
<dbReference type="EMBL" id="FVZE01000001">
    <property type="protein sequence ID" value="SLJ86003.1"/>
    <property type="molecule type" value="Genomic_DNA"/>
</dbReference>